<reference evidence="1" key="1">
    <citation type="submission" date="2023-04" db="EMBL/GenBank/DDBJ databases">
        <title>Draft Genome sequencing of Naganishia species isolated from polar environments using Oxford Nanopore Technology.</title>
        <authorList>
            <person name="Leo P."/>
            <person name="Venkateswaran K."/>
        </authorList>
    </citation>
    <scope>NUCLEOTIDE SEQUENCE</scope>
    <source>
        <strain evidence="1">MNA-CCFEE 5262</strain>
    </source>
</reference>
<proteinExistence type="predicted"/>
<accession>A0ACC2VDV5</accession>
<dbReference type="EMBL" id="JASBWS010000107">
    <property type="protein sequence ID" value="KAJ9097051.1"/>
    <property type="molecule type" value="Genomic_DNA"/>
</dbReference>
<protein>
    <submittedName>
        <fullName evidence="1">Uncharacterized protein</fullName>
    </submittedName>
</protein>
<comment type="caution">
    <text evidence="1">The sequence shown here is derived from an EMBL/GenBank/DDBJ whole genome shotgun (WGS) entry which is preliminary data.</text>
</comment>
<evidence type="ECO:0000313" key="2">
    <source>
        <dbReference type="Proteomes" id="UP001230649"/>
    </source>
</evidence>
<sequence length="610" mass="67343">MFRATASIPPFVRRRCSENVSKPGALAADGLATGIAGGYWMYTQRKSSPHVVPEPVSTSKNTFNSCIETSRGTLTCEHKHIGEAAADALLRKKQSSRTFKVTSTGRGVSRFDNNWVESNVPFEDRHVETFLSKEVLKGSGKLKLNLKGNGWNEFKDDDVSIKLFSIIDGHRGSAAAELLKAALHPAVGWSLASLYRGYKPTTDDPLSTMRRCDQDLPTFLSAHLPFIQDSTEVGAVPSATWTQDGIYDALTAAFLELDYNICSEPLRLISGLPSTLGKIDSKAAMAPAISGACALTVMVEEDREEVYVANTGDTRAVAGYWVAPETTKDGHRYEGGWRCEVLTEDHTSANPMELNRLKQEHPGEEDILLCPVGRILGNLIPIRTFGDATWAKCTDTETRAVLDLVNDKRRPARVYDPSKHKSLPYVTAKPDIAVRSLSKNGGQVHGELKFIIAATDGLWDFISSDEAVGLVATHLEHPKHSPIPREAVQDDLIIQNRASRERYPGSRPKDEALKGNWVYEDDNAATHLIRNAFGTSRAVDTAYELLSIPNPESRRWRDDVTCSYVYSNIIFFDSAPKQEAKAKPGKDVLAMLQERWDKLPAKQEKVSSSN</sequence>
<keyword evidence="2" id="KW-1185">Reference proteome</keyword>
<name>A0ACC2VDV5_9TREE</name>
<organism evidence="1 2">
    <name type="scientific">Naganishia adeliensis</name>
    <dbReference type="NCBI Taxonomy" id="92952"/>
    <lineage>
        <taxon>Eukaryota</taxon>
        <taxon>Fungi</taxon>
        <taxon>Dikarya</taxon>
        <taxon>Basidiomycota</taxon>
        <taxon>Agaricomycotina</taxon>
        <taxon>Tremellomycetes</taxon>
        <taxon>Filobasidiales</taxon>
        <taxon>Filobasidiaceae</taxon>
        <taxon>Naganishia</taxon>
    </lineage>
</organism>
<gene>
    <name evidence="1" type="ORF">QFC20_006293</name>
</gene>
<dbReference type="Proteomes" id="UP001230649">
    <property type="component" value="Unassembled WGS sequence"/>
</dbReference>
<evidence type="ECO:0000313" key="1">
    <source>
        <dbReference type="EMBL" id="KAJ9097051.1"/>
    </source>
</evidence>